<keyword evidence="2" id="KW-0378">Hydrolase</keyword>
<dbReference type="GO" id="GO:0043409">
    <property type="term" value="P:negative regulation of MAPK cascade"/>
    <property type="evidence" value="ECO:0007669"/>
    <property type="project" value="TreeGrafter"/>
</dbReference>
<dbReference type="InterPro" id="IPR020405">
    <property type="entry name" value="Atypical_DUSP_subfamA"/>
</dbReference>
<keyword evidence="2" id="KW-0904">Protein phosphatase</keyword>
<comment type="function">
    <text evidence="2">Dual specificity phosphatase able to dephosphorylate phosphotyrosine, phosphoserine and phosphothreonine residues, with a preference for phosphotyrosine as a substrate.</text>
</comment>
<evidence type="ECO:0000259" key="3">
    <source>
        <dbReference type="PROSITE" id="PS50054"/>
    </source>
</evidence>
<dbReference type="PRINTS" id="PR01908">
    <property type="entry name" value="ADSPHPHTASE"/>
</dbReference>
<feature type="non-terminal residue" evidence="4">
    <location>
        <position position="131"/>
    </location>
</feature>
<dbReference type="InterPro" id="IPR020422">
    <property type="entry name" value="TYR_PHOSPHATASE_DUAL_dom"/>
</dbReference>
<feature type="domain" description="Tyrosine-protein phosphatase" evidence="3">
    <location>
        <begin position="28"/>
        <end position="131"/>
    </location>
</feature>
<dbReference type="Pfam" id="PF00782">
    <property type="entry name" value="DSPc"/>
    <property type="match status" value="1"/>
</dbReference>
<dbReference type="GO" id="GO:0033549">
    <property type="term" value="F:MAP kinase phosphatase activity"/>
    <property type="evidence" value="ECO:0007669"/>
    <property type="project" value="TreeGrafter"/>
</dbReference>
<dbReference type="GO" id="GO:0004725">
    <property type="term" value="F:protein tyrosine phosphatase activity"/>
    <property type="evidence" value="ECO:0007669"/>
    <property type="project" value="UniProtKB-EC"/>
</dbReference>
<organism evidence="4 5">
    <name type="scientific">Caligus rogercresseyi</name>
    <name type="common">Sea louse</name>
    <dbReference type="NCBI Taxonomy" id="217165"/>
    <lineage>
        <taxon>Eukaryota</taxon>
        <taxon>Metazoa</taxon>
        <taxon>Ecdysozoa</taxon>
        <taxon>Arthropoda</taxon>
        <taxon>Crustacea</taxon>
        <taxon>Multicrustacea</taxon>
        <taxon>Hexanauplia</taxon>
        <taxon>Copepoda</taxon>
        <taxon>Siphonostomatoida</taxon>
        <taxon>Caligidae</taxon>
        <taxon>Caligus</taxon>
    </lineage>
</organism>
<comment type="similarity">
    <text evidence="2">Belongs to the protein-tyrosine phosphatase family. Non-receptor class dual specificity subfamily.</text>
</comment>
<protein>
    <recommendedName>
        <fullName evidence="2">Dual specificity protein phosphatase</fullName>
        <ecNumber evidence="2">3.1.3.16</ecNumber>
        <ecNumber evidence="2">3.1.3.48</ecNumber>
    </recommendedName>
</protein>
<dbReference type="Proteomes" id="UP000595437">
    <property type="component" value="Chromosome 3"/>
</dbReference>
<feature type="non-terminal residue" evidence="4">
    <location>
        <position position="1"/>
    </location>
</feature>
<dbReference type="OrthoDB" id="253091at2759"/>
<gene>
    <name evidence="4" type="ORF">FKW44_004173</name>
</gene>
<accession>A0A7T8KAF3</accession>
<dbReference type="GO" id="GO:0008138">
    <property type="term" value="F:protein tyrosine/serine/threonine phosphatase activity"/>
    <property type="evidence" value="ECO:0007669"/>
    <property type="project" value="UniProtKB-UniRule"/>
</dbReference>
<keyword evidence="5" id="KW-1185">Reference proteome</keyword>
<dbReference type="GO" id="GO:0005737">
    <property type="term" value="C:cytoplasm"/>
    <property type="evidence" value="ECO:0007669"/>
    <property type="project" value="TreeGrafter"/>
</dbReference>
<feature type="active site" description="Phosphocysteine intermediate" evidence="1">
    <location>
        <position position="122"/>
    </location>
</feature>
<evidence type="ECO:0000256" key="1">
    <source>
        <dbReference type="PIRSR" id="PIRSR620405-1"/>
    </source>
</evidence>
<dbReference type="AlphaFoldDB" id="A0A7T8KAF3"/>
<comment type="catalytic activity">
    <reaction evidence="2">
        <text>O-phospho-L-threonyl-[protein] + H2O = L-threonyl-[protein] + phosphate</text>
        <dbReference type="Rhea" id="RHEA:47004"/>
        <dbReference type="Rhea" id="RHEA-COMP:11060"/>
        <dbReference type="Rhea" id="RHEA-COMP:11605"/>
        <dbReference type="ChEBI" id="CHEBI:15377"/>
        <dbReference type="ChEBI" id="CHEBI:30013"/>
        <dbReference type="ChEBI" id="CHEBI:43474"/>
        <dbReference type="ChEBI" id="CHEBI:61977"/>
        <dbReference type="EC" id="3.1.3.16"/>
    </reaction>
</comment>
<dbReference type="EMBL" id="CP045892">
    <property type="protein sequence ID" value="QQP52133.1"/>
    <property type="molecule type" value="Genomic_DNA"/>
</dbReference>
<evidence type="ECO:0000313" key="5">
    <source>
        <dbReference type="Proteomes" id="UP000595437"/>
    </source>
</evidence>
<dbReference type="SUPFAM" id="SSF52799">
    <property type="entry name" value="(Phosphotyrosine protein) phosphatases II"/>
    <property type="match status" value="1"/>
</dbReference>
<dbReference type="PRINTS" id="PR01909">
    <property type="entry name" value="ADSPHPHTASEA"/>
</dbReference>
<dbReference type="EC" id="3.1.3.48" evidence="2"/>
<evidence type="ECO:0000256" key="2">
    <source>
        <dbReference type="RuleBase" id="RU366038"/>
    </source>
</evidence>
<dbReference type="InterPro" id="IPR029021">
    <property type="entry name" value="Prot-tyrosine_phosphatase-like"/>
</dbReference>
<sequence length="131" mass="14111">NKALGCEAVHKGRKASLSSQFAIQWNVDCDEVYPSLFIGDKNSASHHGFLKKLGISHVLNTAEGDEEGLVNLSQGYYEGQSITYKGFPLWDCPNCNILPYLGPAADFIKSAIDSGGKVLVNCQMGVSRSAT</sequence>
<dbReference type="Gene3D" id="3.90.190.10">
    <property type="entry name" value="Protein tyrosine phosphatase superfamily"/>
    <property type="match status" value="1"/>
</dbReference>
<proteinExistence type="inferred from homology"/>
<dbReference type="EC" id="3.1.3.16" evidence="2"/>
<evidence type="ECO:0000313" key="4">
    <source>
        <dbReference type="EMBL" id="QQP52133.1"/>
    </source>
</evidence>
<comment type="catalytic activity">
    <reaction evidence="2">
        <text>O-phospho-L-tyrosyl-[protein] + H2O = L-tyrosyl-[protein] + phosphate</text>
        <dbReference type="Rhea" id="RHEA:10684"/>
        <dbReference type="Rhea" id="RHEA-COMP:10136"/>
        <dbReference type="Rhea" id="RHEA-COMP:20101"/>
        <dbReference type="ChEBI" id="CHEBI:15377"/>
        <dbReference type="ChEBI" id="CHEBI:43474"/>
        <dbReference type="ChEBI" id="CHEBI:46858"/>
        <dbReference type="ChEBI" id="CHEBI:61978"/>
        <dbReference type="EC" id="3.1.3.48"/>
    </reaction>
</comment>
<dbReference type="PROSITE" id="PS50054">
    <property type="entry name" value="TYR_PHOSPHATASE_DUAL"/>
    <property type="match status" value="1"/>
</dbReference>
<dbReference type="PANTHER" id="PTHR45682">
    <property type="entry name" value="AGAP008228-PA"/>
    <property type="match status" value="1"/>
</dbReference>
<reference evidence="5" key="1">
    <citation type="submission" date="2021-01" db="EMBL/GenBank/DDBJ databases">
        <title>Caligus Genome Assembly.</title>
        <authorList>
            <person name="Gallardo-Escarate C."/>
        </authorList>
    </citation>
    <scope>NUCLEOTIDE SEQUENCE [LARGE SCALE GENOMIC DNA]</scope>
</reference>
<comment type="catalytic activity">
    <reaction evidence="2">
        <text>O-phospho-L-seryl-[protein] + H2O = L-seryl-[protein] + phosphate</text>
        <dbReference type="Rhea" id="RHEA:20629"/>
        <dbReference type="Rhea" id="RHEA-COMP:9863"/>
        <dbReference type="Rhea" id="RHEA-COMP:11604"/>
        <dbReference type="ChEBI" id="CHEBI:15377"/>
        <dbReference type="ChEBI" id="CHEBI:29999"/>
        <dbReference type="ChEBI" id="CHEBI:43474"/>
        <dbReference type="ChEBI" id="CHEBI:83421"/>
        <dbReference type="EC" id="3.1.3.16"/>
    </reaction>
</comment>
<dbReference type="InterPro" id="IPR000340">
    <property type="entry name" value="Dual-sp_phosphatase_cat-dom"/>
</dbReference>
<dbReference type="PANTHER" id="PTHR45682:SF5">
    <property type="entry name" value="DUAL SPECIFICITY PROTEIN PHOSPHATASE"/>
    <property type="match status" value="1"/>
</dbReference>
<name>A0A7T8KAF3_CALRO</name>
<dbReference type="GO" id="GO:0004722">
    <property type="term" value="F:protein serine/threonine phosphatase activity"/>
    <property type="evidence" value="ECO:0007669"/>
    <property type="project" value="UniProtKB-EC"/>
</dbReference>